<keyword evidence="3" id="KW-0804">Transcription</keyword>
<dbReference type="PRINTS" id="PR00598">
    <property type="entry name" value="HTHMARR"/>
</dbReference>
<dbReference type="GO" id="GO:0006950">
    <property type="term" value="P:response to stress"/>
    <property type="evidence" value="ECO:0007669"/>
    <property type="project" value="TreeGrafter"/>
</dbReference>
<dbReference type="PANTHER" id="PTHR33164">
    <property type="entry name" value="TRANSCRIPTIONAL REGULATOR, MARR FAMILY"/>
    <property type="match status" value="1"/>
</dbReference>
<organism evidence="5 6">
    <name type="scientific">Sphingobacterium spiritivorum</name>
    <name type="common">Flavobacterium spiritivorum</name>
    <dbReference type="NCBI Taxonomy" id="258"/>
    <lineage>
        <taxon>Bacteria</taxon>
        <taxon>Pseudomonadati</taxon>
        <taxon>Bacteroidota</taxon>
        <taxon>Sphingobacteriia</taxon>
        <taxon>Sphingobacteriales</taxon>
        <taxon>Sphingobacteriaceae</taxon>
        <taxon>Sphingobacterium</taxon>
    </lineage>
</organism>
<evidence type="ECO:0000256" key="1">
    <source>
        <dbReference type="ARBA" id="ARBA00023015"/>
    </source>
</evidence>
<dbReference type="PROSITE" id="PS50995">
    <property type="entry name" value="HTH_MARR_2"/>
    <property type="match status" value="1"/>
</dbReference>
<evidence type="ECO:0000313" key="5">
    <source>
        <dbReference type="EMBL" id="SUI98104.1"/>
    </source>
</evidence>
<feature type="domain" description="HTH marR-type" evidence="4">
    <location>
        <begin position="1"/>
        <end position="135"/>
    </location>
</feature>
<dbReference type="PANTHER" id="PTHR33164:SF43">
    <property type="entry name" value="HTH-TYPE TRANSCRIPTIONAL REPRESSOR YETL"/>
    <property type="match status" value="1"/>
</dbReference>
<dbReference type="GO" id="GO:0003677">
    <property type="term" value="F:DNA binding"/>
    <property type="evidence" value="ECO:0007669"/>
    <property type="project" value="UniProtKB-KW"/>
</dbReference>
<keyword evidence="2" id="KW-0238">DNA-binding</keyword>
<dbReference type="Proteomes" id="UP000254893">
    <property type="component" value="Unassembled WGS sequence"/>
</dbReference>
<protein>
    <submittedName>
        <fullName evidence="5">Salmolysin</fullName>
    </submittedName>
</protein>
<dbReference type="InterPro" id="IPR036388">
    <property type="entry name" value="WH-like_DNA-bd_sf"/>
</dbReference>
<gene>
    <name evidence="5" type="primary">slyA_1</name>
    <name evidence="5" type="ORF">NCTC11388_00514</name>
</gene>
<sequence length="155" mass="17431">MSQDNTIDYFMKTGWQTVANKYNTIASQYGFTQAAGYILINIHKEGTPVSQIANLTGVKTTSLSRVLNNLETLGFIYRETSEVDKRSVKVYLTELGKEKRKIAKDVVRSFNQYLEANISARERAQLIKTLIKINELAKDYQGELQSNAADNIAAT</sequence>
<dbReference type="GO" id="GO:0003700">
    <property type="term" value="F:DNA-binding transcription factor activity"/>
    <property type="evidence" value="ECO:0007669"/>
    <property type="project" value="InterPro"/>
</dbReference>
<evidence type="ECO:0000256" key="3">
    <source>
        <dbReference type="ARBA" id="ARBA00023163"/>
    </source>
</evidence>
<name>A0A380BAG9_SPHSI</name>
<evidence type="ECO:0000256" key="2">
    <source>
        <dbReference type="ARBA" id="ARBA00023125"/>
    </source>
</evidence>
<keyword evidence="1" id="KW-0805">Transcription regulation</keyword>
<evidence type="ECO:0000259" key="4">
    <source>
        <dbReference type="PROSITE" id="PS50995"/>
    </source>
</evidence>
<dbReference type="SMART" id="SM00347">
    <property type="entry name" value="HTH_MARR"/>
    <property type="match status" value="1"/>
</dbReference>
<evidence type="ECO:0000313" key="6">
    <source>
        <dbReference type="Proteomes" id="UP000254893"/>
    </source>
</evidence>
<dbReference type="CDD" id="cd00090">
    <property type="entry name" value="HTH_ARSR"/>
    <property type="match status" value="1"/>
</dbReference>
<reference evidence="5 6" key="1">
    <citation type="submission" date="2018-06" db="EMBL/GenBank/DDBJ databases">
        <authorList>
            <consortium name="Pathogen Informatics"/>
            <person name="Doyle S."/>
        </authorList>
    </citation>
    <scope>NUCLEOTIDE SEQUENCE [LARGE SCALE GENOMIC DNA]</scope>
    <source>
        <strain evidence="5 6">NCTC11388</strain>
    </source>
</reference>
<dbReference type="InterPro" id="IPR036390">
    <property type="entry name" value="WH_DNA-bd_sf"/>
</dbReference>
<dbReference type="EMBL" id="UGYW01000001">
    <property type="protein sequence ID" value="SUI98104.1"/>
    <property type="molecule type" value="Genomic_DNA"/>
</dbReference>
<dbReference type="InterPro" id="IPR039422">
    <property type="entry name" value="MarR/SlyA-like"/>
</dbReference>
<accession>A0A380BAG9</accession>
<dbReference type="SUPFAM" id="SSF46785">
    <property type="entry name" value="Winged helix' DNA-binding domain"/>
    <property type="match status" value="1"/>
</dbReference>
<dbReference type="InterPro" id="IPR000835">
    <property type="entry name" value="HTH_MarR-typ"/>
</dbReference>
<dbReference type="Pfam" id="PF12802">
    <property type="entry name" value="MarR_2"/>
    <property type="match status" value="1"/>
</dbReference>
<dbReference type="InterPro" id="IPR023187">
    <property type="entry name" value="Tscrpt_reg_MarR-type_CS"/>
</dbReference>
<dbReference type="InterPro" id="IPR011991">
    <property type="entry name" value="ArsR-like_HTH"/>
</dbReference>
<dbReference type="PROSITE" id="PS01117">
    <property type="entry name" value="HTH_MARR_1"/>
    <property type="match status" value="1"/>
</dbReference>
<proteinExistence type="predicted"/>
<dbReference type="Gene3D" id="1.10.10.10">
    <property type="entry name" value="Winged helix-like DNA-binding domain superfamily/Winged helix DNA-binding domain"/>
    <property type="match status" value="1"/>
</dbReference>
<dbReference type="RefSeq" id="WP_115168958.1">
    <property type="nucleotide sequence ID" value="NZ_UGYW01000001.1"/>
</dbReference>
<dbReference type="AlphaFoldDB" id="A0A380BAG9"/>